<organism evidence="1 2">
    <name type="scientific">Caerostris extrusa</name>
    <name type="common">Bark spider</name>
    <name type="synonym">Caerostris bankana</name>
    <dbReference type="NCBI Taxonomy" id="172846"/>
    <lineage>
        <taxon>Eukaryota</taxon>
        <taxon>Metazoa</taxon>
        <taxon>Ecdysozoa</taxon>
        <taxon>Arthropoda</taxon>
        <taxon>Chelicerata</taxon>
        <taxon>Arachnida</taxon>
        <taxon>Araneae</taxon>
        <taxon>Araneomorphae</taxon>
        <taxon>Entelegynae</taxon>
        <taxon>Araneoidea</taxon>
        <taxon>Araneidae</taxon>
        <taxon>Caerostris</taxon>
    </lineage>
</organism>
<dbReference type="Proteomes" id="UP001054945">
    <property type="component" value="Unassembled WGS sequence"/>
</dbReference>
<protein>
    <recommendedName>
        <fullName evidence="3">Secreted protein</fullName>
    </recommendedName>
</protein>
<sequence>MQVASRVQRLLLIRWLVMYLATTSTGWLPYCRPLSIFIAGCCDSDTCQFHSCYPVRYLLLFTLFKCQFLPKSKETCFHLLFDLTLRDRVVGQLVGGTIEISSSP</sequence>
<accession>A0AAV4SIA6</accession>
<keyword evidence="2" id="KW-1185">Reference proteome</keyword>
<name>A0AAV4SIA6_CAEEX</name>
<gene>
    <name evidence="1" type="ORF">CEXT_83051</name>
</gene>
<comment type="caution">
    <text evidence="1">The sequence shown here is derived from an EMBL/GenBank/DDBJ whole genome shotgun (WGS) entry which is preliminary data.</text>
</comment>
<proteinExistence type="predicted"/>
<evidence type="ECO:0008006" key="3">
    <source>
        <dbReference type="Google" id="ProtNLM"/>
    </source>
</evidence>
<dbReference type="EMBL" id="BPLR01009393">
    <property type="protein sequence ID" value="GIY31563.1"/>
    <property type="molecule type" value="Genomic_DNA"/>
</dbReference>
<reference evidence="1 2" key="1">
    <citation type="submission" date="2021-06" db="EMBL/GenBank/DDBJ databases">
        <title>Caerostris extrusa draft genome.</title>
        <authorList>
            <person name="Kono N."/>
            <person name="Arakawa K."/>
        </authorList>
    </citation>
    <scope>NUCLEOTIDE SEQUENCE [LARGE SCALE GENOMIC DNA]</scope>
</reference>
<evidence type="ECO:0000313" key="2">
    <source>
        <dbReference type="Proteomes" id="UP001054945"/>
    </source>
</evidence>
<evidence type="ECO:0000313" key="1">
    <source>
        <dbReference type="EMBL" id="GIY31563.1"/>
    </source>
</evidence>
<dbReference type="AlphaFoldDB" id="A0AAV4SIA6"/>